<name>A0A8B7N054_HYAAZ</name>
<dbReference type="PANTHER" id="PTHR11005">
    <property type="entry name" value="LYSOSOMAL ACID LIPASE-RELATED"/>
    <property type="match status" value="1"/>
</dbReference>
<dbReference type="GeneID" id="108664514"/>
<gene>
    <name evidence="2" type="primary">LOC108664514</name>
</gene>
<dbReference type="RefSeq" id="XP_018006599.1">
    <property type="nucleotide sequence ID" value="XM_018151110.2"/>
</dbReference>
<keyword evidence="1" id="KW-1185">Reference proteome</keyword>
<proteinExistence type="predicted"/>
<dbReference type="SUPFAM" id="SSF53474">
    <property type="entry name" value="alpha/beta-Hydrolases"/>
    <property type="match status" value="1"/>
</dbReference>
<dbReference type="KEGG" id="hazt:108664514"/>
<dbReference type="Gene3D" id="3.40.50.1820">
    <property type="entry name" value="alpha/beta hydrolase"/>
    <property type="match status" value="1"/>
</dbReference>
<dbReference type="OMA" id="RTHICTP"/>
<dbReference type="InterPro" id="IPR029058">
    <property type="entry name" value="AB_hydrolase_fold"/>
</dbReference>
<accession>A0A8B7N054</accession>
<sequence>MPVHLANFFEGTSARMFSHGAQPADIELRKFDFGEAENRRRYGHVTPPAYNVSRIPCPVALYWAENDRFINAKDVRMLEETVPGFKRSYRVNSESFDHVDFIFSKKAKTLVYQDIVELLNQY</sequence>
<evidence type="ECO:0000313" key="1">
    <source>
        <dbReference type="Proteomes" id="UP000694843"/>
    </source>
</evidence>
<protein>
    <submittedName>
        <fullName evidence="2">Lipase 3-like</fullName>
    </submittedName>
</protein>
<reference evidence="2" key="1">
    <citation type="submission" date="2025-08" db="UniProtKB">
        <authorList>
            <consortium name="RefSeq"/>
        </authorList>
    </citation>
    <scope>IDENTIFICATION</scope>
    <source>
        <tissue evidence="2">Whole organism</tissue>
    </source>
</reference>
<dbReference type="OrthoDB" id="9974421at2759"/>
<organism evidence="1 2">
    <name type="scientific">Hyalella azteca</name>
    <name type="common">Amphipod</name>
    <dbReference type="NCBI Taxonomy" id="294128"/>
    <lineage>
        <taxon>Eukaryota</taxon>
        <taxon>Metazoa</taxon>
        <taxon>Ecdysozoa</taxon>
        <taxon>Arthropoda</taxon>
        <taxon>Crustacea</taxon>
        <taxon>Multicrustacea</taxon>
        <taxon>Malacostraca</taxon>
        <taxon>Eumalacostraca</taxon>
        <taxon>Peracarida</taxon>
        <taxon>Amphipoda</taxon>
        <taxon>Senticaudata</taxon>
        <taxon>Talitrida</taxon>
        <taxon>Talitroidea</taxon>
        <taxon>Hyalellidae</taxon>
        <taxon>Hyalella</taxon>
    </lineage>
</organism>
<evidence type="ECO:0000313" key="2">
    <source>
        <dbReference type="RefSeq" id="XP_018006599.1"/>
    </source>
</evidence>
<dbReference type="AlphaFoldDB" id="A0A8B7N054"/>
<dbReference type="Proteomes" id="UP000694843">
    <property type="component" value="Unplaced"/>
</dbReference>